<feature type="transmembrane region" description="Helical" evidence="1">
    <location>
        <begin position="12"/>
        <end position="32"/>
    </location>
</feature>
<dbReference type="InterPro" id="IPR011991">
    <property type="entry name" value="ArsR-like_HTH"/>
</dbReference>
<keyword evidence="1" id="KW-1133">Transmembrane helix</keyword>
<keyword evidence="4" id="KW-1185">Reference proteome</keyword>
<feature type="transmembrane region" description="Helical" evidence="1">
    <location>
        <begin position="66"/>
        <end position="88"/>
    </location>
</feature>
<dbReference type="GeneID" id="74946342"/>
<dbReference type="InterPro" id="IPR038723">
    <property type="entry name" value="ArnR1-like_HTH"/>
</dbReference>
<name>A0A060HQ51_9ARCH</name>
<accession>A0A060HQ51</accession>
<keyword evidence="1" id="KW-0472">Membrane</keyword>
<dbReference type="EMBL" id="CP007536">
    <property type="protein sequence ID" value="AIC15312.1"/>
    <property type="molecule type" value="Genomic_DNA"/>
</dbReference>
<dbReference type="CDD" id="cd00090">
    <property type="entry name" value="HTH_ARSR"/>
    <property type="match status" value="1"/>
</dbReference>
<organism evidence="3 4">
    <name type="scientific">Nitrososphaera viennensis EN76</name>
    <dbReference type="NCBI Taxonomy" id="926571"/>
    <lineage>
        <taxon>Archaea</taxon>
        <taxon>Nitrososphaerota</taxon>
        <taxon>Nitrososphaeria</taxon>
        <taxon>Nitrososphaerales</taxon>
        <taxon>Nitrososphaeraceae</taxon>
        <taxon>Nitrososphaera</taxon>
    </lineage>
</organism>
<dbReference type="KEGG" id="nvn:NVIE_010840"/>
<evidence type="ECO:0000256" key="1">
    <source>
        <dbReference type="SAM" id="Phobius"/>
    </source>
</evidence>
<dbReference type="InterPro" id="IPR036390">
    <property type="entry name" value="WH_DNA-bd_sf"/>
</dbReference>
<dbReference type="AlphaFoldDB" id="A0A060HQ51"/>
<sequence>MSLRFSHNKEIIDIVLLCTLVIATMVSAFTVLRFTSNINIDLSDENTNPSTGNEIMVTFNATPLGAIYQSSPILLPISWGTVAAILLWRGRIRSIWSKQGYDYDTFKLIARMRGSPLRVRLLNSISETPKNKLQLAKEFNVDWNTVNNHIEILLRNSLVKETETIGTTKYYVIAENGRKILSLLEESRAASKRSPN</sequence>
<dbReference type="Gene3D" id="1.10.10.10">
    <property type="entry name" value="Winged helix-like DNA-binding domain superfamily/Winged helix DNA-binding domain"/>
    <property type="match status" value="1"/>
</dbReference>
<reference evidence="3 4" key="1">
    <citation type="journal article" date="2014" name="Int. J. Syst. Evol. Microbiol.">
        <title>Nitrososphaera viennensis gen. nov., sp. nov., an aerobic and mesophilic, ammonia-oxidizing archaeon from soil and a member of the archaeal phylum Thaumarchaeota.</title>
        <authorList>
            <person name="Stieglmeier M."/>
            <person name="Klingl A."/>
            <person name="Alves R.J."/>
            <person name="Rittmann S.K."/>
            <person name="Melcher M."/>
            <person name="Leisch N."/>
            <person name="Schleper C."/>
        </authorList>
    </citation>
    <scope>NUCLEOTIDE SEQUENCE [LARGE SCALE GENOMIC DNA]</scope>
    <source>
        <strain evidence="3">EN76</strain>
    </source>
</reference>
<gene>
    <name evidence="3" type="ORF">NVIE_010840</name>
</gene>
<dbReference type="InterPro" id="IPR036388">
    <property type="entry name" value="WH-like_DNA-bd_sf"/>
</dbReference>
<protein>
    <recommendedName>
        <fullName evidence="2">ArnR1-like winged helix-turn-helix domain-containing protein</fullName>
    </recommendedName>
</protein>
<dbReference type="HOGENOM" id="CLU_1154380_0_0_2"/>
<evidence type="ECO:0000259" key="2">
    <source>
        <dbReference type="Pfam" id="PF14947"/>
    </source>
</evidence>
<dbReference type="Proteomes" id="UP000027093">
    <property type="component" value="Chromosome"/>
</dbReference>
<keyword evidence="1" id="KW-0812">Transmembrane</keyword>
<feature type="domain" description="ArnR1-like winged helix-turn-helix" evidence="2">
    <location>
        <begin position="120"/>
        <end position="189"/>
    </location>
</feature>
<proteinExistence type="predicted"/>
<evidence type="ECO:0000313" key="4">
    <source>
        <dbReference type="Proteomes" id="UP000027093"/>
    </source>
</evidence>
<evidence type="ECO:0000313" key="3">
    <source>
        <dbReference type="EMBL" id="AIC15312.1"/>
    </source>
</evidence>
<dbReference type="OrthoDB" id="12203at2157"/>
<dbReference type="SUPFAM" id="SSF46785">
    <property type="entry name" value="Winged helix' DNA-binding domain"/>
    <property type="match status" value="1"/>
</dbReference>
<dbReference type="Pfam" id="PF14947">
    <property type="entry name" value="HTH_45"/>
    <property type="match status" value="1"/>
</dbReference>
<dbReference type="RefSeq" id="WP_084790641.1">
    <property type="nucleotide sequence ID" value="NZ_CP007536.1"/>
</dbReference>